<evidence type="ECO:0000256" key="3">
    <source>
        <dbReference type="ARBA" id="ARBA00022801"/>
    </source>
</evidence>
<dbReference type="PANTHER" id="PTHR22939">
    <property type="entry name" value="SERINE PROTEASE FAMILY S1C HTRA-RELATED"/>
    <property type="match status" value="1"/>
</dbReference>
<dbReference type="Gene3D" id="2.30.42.10">
    <property type="match status" value="1"/>
</dbReference>
<dbReference type="SUPFAM" id="SSF50156">
    <property type="entry name" value="PDZ domain-like"/>
    <property type="match status" value="1"/>
</dbReference>
<protein>
    <submittedName>
        <fullName evidence="5">Trypsin-like serine protease</fullName>
    </submittedName>
</protein>
<dbReference type="GO" id="GO:0004252">
    <property type="term" value="F:serine-type endopeptidase activity"/>
    <property type="evidence" value="ECO:0007669"/>
    <property type="project" value="InterPro"/>
</dbReference>
<dbReference type="EMBL" id="CAADRN010000067">
    <property type="protein sequence ID" value="VFU12197.1"/>
    <property type="molecule type" value="Genomic_DNA"/>
</dbReference>
<evidence type="ECO:0000259" key="4">
    <source>
        <dbReference type="PROSITE" id="PS50106"/>
    </source>
</evidence>
<keyword evidence="2 5" id="KW-0645">Protease</keyword>
<evidence type="ECO:0000256" key="2">
    <source>
        <dbReference type="ARBA" id="ARBA00022670"/>
    </source>
</evidence>
<evidence type="ECO:0000256" key="1">
    <source>
        <dbReference type="ARBA" id="ARBA00010541"/>
    </source>
</evidence>
<dbReference type="PANTHER" id="PTHR22939:SF129">
    <property type="entry name" value="SERINE PROTEASE HTRA2, MITOCHONDRIAL"/>
    <property type="match status" value="1"/>
</dbReference>
<dbReference type="Pfam" id="PF13365">
    <property type="entry name" value="Trypsin_2"/>
    <property type="match status" value="1"/>
</dbReference>
<dbReference type="SMART" id="SM00228">
    <property type="entry name" value="PDZ"/>
    <property type="match status" value="1"/>
</dbReference>
<accession>A0A485LWR2</accession>
<dbReference type="GO" id="GO:0006508">
    <property type="term" value="P:proteolysis"/>
    <property type="evidence" value="ECO:0007669"/>
    <property type="project" value="UniProtKB-KW"/>
</dbReference>
<dbReference type="AlphaFoldDB" id="A0A485LWR2"/>
<gene>
    <name evidence="5" type="ORF">SCFA_1590007</name>
</gene>
<dbReference type="PRINTS" id="PR00834">
    <property type="entry name" value="PROTEASES2C"/>
</dbReference>
<comment type="similarity">
    <text evidence="1">Belongs to the peptidase S1C family.</text>
</comment>
<dbReference type="InterPro" id="IPR001940">
    <property type="entry name" value="Peptidase_S1C"/>
</dbReference>
<dbReference type="InterPro" id="IPR009003">
    <property type="entry name" value="Peptidase_S1_PA"/>
</dbReference>
<organism evidence="5">
    <name type="scientific">anaerobic digester metagenome</name>
    <dbReference type="NCBI Taxonomy" id="1263854"/>
    <lineage>
        <taxon>unclassified sequences</taxon>
        <taxon>metagenomes</taxon>
        <taxon>ecological metagenomes</taxon>
    </lineage>
</organism>
<evidence type="ECO:0000313" key="5">
    <source>
        <dbReference type="EMBL" id="VFU12197.1"/>
    </source>
</evidence>
<feature type="domain" description="PDZ" evidence="4">
    <location>
        <begin position="284"/>
        <end position="347"/>
    </location>
</feature>
<dbReference type="Pfam" id="PF13180">
    <property type="entry name" value="PDZ_2"/>
    <property type="match status" value="1"/>
</dbReference>
<dbReference type="SUPFAM" id="SSF50494">
    <property type="entry name" value="Trypsin-like serine proteases"/>
    <property type="match status" value="1"/>
</dbReference>
<dbReference type="PROSITE" id="PS51257">
    <property type="entry name" value="PROKAR_LIPOPROTEIN"/>
    <property type="match status" value="1"/>
</dbReference>
<dbReference type="PROSITE" id="PS50106">
    <property type="entry name" value="PDZ"/>
    <property type="match status" value="1"/>
</dbReference>
<name>A0A485LWR2_9ZZZZ</name>
<proteinExistence type="inferred from homology"/>
<sequence>MFENWKRSILFVALAAFVAGIMFAGGCQFFRDFFPDQKTPNLQGQATAEQLPGVGPDTIADVVSNSSPAVVKISTRVSSSSYVDPFFRDPFFRQFFGQPVPEQEEGLGSGFIISPDGYILTNEHVIDGADEISVTVIGFDQELQASIIGADYDLDLALLKIDAGNELPYLRLGNSDQIRVGNWVIAIGNPYGLDHTVTTGVVSAKGRPISVDDRQYENLLQTDASINPGNSGGPLINLNGEVVGINTAINAQAQGIGFAIPTSTVQSVMDDLKNSASNVRPWIGVQVRSVDEESARYLGLESVSGALVAGVIPGSPAAKAGLQQWDVIIEFNGNKINTAEDLVAAIKAYPTGSGAEMLVVRKRQLLTVTVTISEKPKNMK</sequence>
<reference evidence="5" key="1">
    <citation type="submission" date="2019-03" db="EMBL/GenBank/DDBJ databases">
        <authorList>
            <person name="Hao L."/>
        </authorList>
    </citation>
    <scope>NUCLEOTIDE SEQUENCE</scope>
</reference>
<dbReference type="InterPro" id="IPR036034">
    <property type="entry name" value="PDZ_sf"/>
</dbReference>
<dbReference type="InterPro" id="IPR001478">
    <property type="entry name" value="PDZ"/>
</dbReference>
<dbReference type="Gene3D" id="2.40.10.10">
    <property type="entry name" value="Trypsin-like serine proteases"/>
    <property type="match status" value="2"/>
</dbReference>
<dbReference type="InterPro" id="IPR043504">
    <property type="entry name" value="Peptidase_S1_PA_chymotrypsin"/>
</dbReference>
<keyword evidence="3" id="KW-0378">Hydrolase</keyword>